<evidence type="ECO:0000313" key="1">
    <source>
        <dbReference type="EMBL" id="KNE69444.1"/>
    </source>
</evidence>
<dbReference type="AlphaFoldDB" id="A0A0L0T4F8"/>
<proteinExistence type="predicted"/>
<name>A0A0L0T4F8_ALLM3</name>
<dbReference type="EMBL" id="GG745360">
    <property type="protein sequence ID" value="KNE69444.1"/>
    <property type="molecule type" value="Genomic_DNA"/>
</dbReference>
<reference evidence="1 2" key="1">
    <citation type="submission" date="2009-11" db="EMBL/GenBank/DDBJ databases">
        <title>Annotation of Allomyces macrogynus ATCC 38327.</title>
        <authorList>
            <consortium name="The Broad Institute Genome Sequencing Platform"/>
            <person name="Russ C."/>
            <person name="Cuomo C."/>
            <person name="Burger G."/>
            <person name="Gray M.W."/>
            <person name="Holland P.W.H."/>
            <person name="King N."/>
            <person name="Lang F.B.F."/>
            <person name="Roger A.J."/>
            <person name="Ruiz-Trillo I."/>
            <person name="Young S.K."/>
            <person name="Zeng Q."/>
            <person name="Gargeya S."/>
            <person name="Fitzgerald M."/>
            <person name="Haas B."/>
            <person name="Abouelleil A."/>
            <person name="Alvarado L."/>
            <person name="Arachchi H.M."/>
            <person name="Berlin A."/>
            <person name="Chapman S.B."/>
            <person name="Gearin G."/>
            <person name="Goldberg J."/>
            <person name="Griggs A."/>
            <person name="Gujja S."/>
            <person name="Hansen M."/>
            <person name="Heiman D."/>
            <person name="Howarth C."/>
            <person name="Larimer J."/>
            <person name="Lui A."/>
            <person name="MacDonald P.J.P."/>
            <person name="McCowen C."/>
            <person name="Montmayeur A."/>
            <person name="Murphy C."/>
            <person name="Neiman D."/>
            <person name="Pearson M."/>
            <person name="Priest M."/>
            <person name="Roberts A."/>
            <person name="Saif S."/>
            <person name="Shea T."/>
            <person name="Sisk P."/>
            <person name="Stolte C."/>
            <person name="Sykes S."/>
            <person name="Wortman J."/>
            <person name="Nusbaum C."/>
            <person name="Birren B."/>
        </authorList>
    </citation>
    <scope>NUCLEOTIDE SEQUENCE [LARGE SCALE GENOMIC DNA]</scope>
    <source>
        <strain evidence="1 2">ATCC 38327</strain>
    </source>
</reference>
<organism evidence="1 2">
    <name type="scientific">Allomyces macrogynus (strain ATCC 38327)</name>
    <name type="common">Allomyces javanicus var. macrogynus</name>
    <dbReference type="NCBI Taxonomy" id="578462"/>
    <lineage>
        <taxon>Eukaryota</taxon>
        <taxon>Fungi</taxon>
        <taxon>Fungi incertae sedis</taxon>
        <taxon>Blastocladiomycota</taxon>
        <taxon>Blastocladiomycetes</taxon>
        <taxon>Blastocladiales</taxon>
        <taxon>Blastocladiaceae</taxon>
        <taxon>Allomyces</taxon>
    </lineage>
</organism>
<reference evidence="2" key="2">
    <citation type="submission" date="2009-11" db="EMBL/GenBank/DDBJ databases">
        <title>The Genome Sequence of Allomyces macrogynus strain ATCC 38327.</title>
        <authorList>
            <consortium name="The Broad Institute Genome Sequencing Platform"/>
            <person name="Russ C."/>
            <person name="Cuomo C."/>
            <person name="Shea T."/>
            <person name="Young S.K."/>
            <person name="Zeng Q."/>
            <person name="Koehrsen M."/>
            <person name="Haas B."/>
            <person name="Borodovsky M."/>
            <person name="Guigo R."/>
            <person name="Alvarado L."/>
            <person name="Berlin A."/>
            <person name="Borenstein D."/>
            <person name="Chen Z."/>
            <person name="Engels R."/>
            <person name="Freedman E."/>
            <person name="Gellesch M."/>
            <person name="Goldberg J."/>
            <person name="Griggs A."/>
            <person name="Gujja S."/>
            <person name="Heiman D."/>
            <person name="Hepburn T."/>
            <person name="Howarth C."/>
            <person name="Jen D."/>
            <person name="Larson L."/>
            <person name="Lewis B."/>
            <person name="Mehta T."/>
            <person name="Park D."/>
            <person name="Pearson M."/>
            <person name="Roberts A."/>
            <person name="Saif S."/>
            <person name="Shenoy N."/>
            <person name="Sisk P."/>
            <person name="Stolte C."/>
            <person name="Sykes S."/>
            <person name="Walk T."/>
            <person name="White J."/>
            <person name="Yandava C."/>
            <person name="Burger G."/>
            <person name="Gray M.W."/>
            <person name="Holland P.W.H."/>
            <person name="King N."/>
            <person name="Lang F.B.F."/>
            <person name="Roger A.J."/>
            <person name="Ruiz-Trillo I."/>
            <person name="Lander E."/>
            <person name="Nusbaum C."/>
        </authorList>
    </citation>
    <scope>NUCLEOTIDE SEQUENCE [LARGE SCALE GENOMIC DNA]</scope>
    <source>
        <strain evidence="2">ATCC 38327</strain>
    </source>
</reference>
<accession>A0A0L0T4F8</accession>
<sequence>MSTCVDTTDEALLQPAFSKGYNELPAGTWLMDSKLAQTGDLENYGWLYVKTGPIVATVGKVRTRIAAAVAYQAEGRVLATATSANWDNVVALSPVFDAVVIDSNNGDTYTGIDLELVVSKFGAAVSMLVFSAYPLCATAPITVG</sequence>
<dbReference type="OrthoDB" id="10394359at2759"/>
<dbReference type="VEuPathDB" id="FungiDB:AMAG_13801"/>
<gene>
    <name evidence="1" type="ORF">AMAG_13801</name>
</gene>
<protein>
    <submittedName>
        <fullName evidence="1">Uncharacterized protein</fullName>
    </submittedName>
</protein>
<keyword evidence="2" id="KW-1185">Reference proteome</keyword>
<dbReference type="Proteomes" id="UP000054350">
    <property type="component" value="Unassembled WGS sequence"/>
</dbReference>
<evidence type="ECO:0000313" key="2">
    <source>
        <dbReference type="Proteomes" id="UP000054350"/>
    </source>
</evidence>